<dbReference type="RefSeq" id="XP_002480470.1">
    <property type="nucleotide sequence ID" value="XM_002480425.1"/>
</dbReference>
<dbReference type="VEuPathDB" id="FungiDB:TSTA_032890"/>
<dbReference type="OrthoDB" id="5579088at2759"/>
<dbReference type="InParanoid" id="B8M874"/>
<dbReference type="PROSITE" id="PS50048">
    <property type="entry name" value="ZN2_CY6_FUNGAL_2"/>
    <property type="match status" value="1"/>
</dbReference>
<dbReference type="GO" id="GO:0006351">
    <property type="term" value="P:DNA-templated transcription"/>
    <property type="evidence" value="ECO:0007669"/>
    <property type="project" value="InterPro"/>
</dbReference>
<evidence type="ECO:0000256" key="2">
    <source>
        <dbReference type="ARBA" id="ARBA00022723"/>
    </source>
</evidence>
<dbReference type="InterPro" id="IPR050613">
    <property type="entry name" value="Sec_Metabolite_Reg"/>
</dbReference>
<evidence type="ECO:0000313" key="9">
    <source>
        <dbReference type="Proteomes" id="UP000001745"/>
    </source>
</evidence>
<comment type="subcellular location">
    <subcellularLocation>
        <location evidence="1">Nucleus</location>
    </subcellularLocation>
</comment>
<dbReference type="PROSITE" id="PS00463">
    <property type="entry name" value="ZN2_CY6_FUNGAL_1"/>
    <property type="match status" value="1"/>
</dbReference>
<keyword evidence="5" id="KW-0804">Transcription</keyword>
<dbReference type="InterPro" id="IPR007219">
    <property type="entry name" value="XnlR_reg_dom"/>
</dbReference>
<dbReference type="PhylomeDB" id="B8M874"/>
<evidence type="ECO:0000256" key="4">
    <source>
        <dbReference type="ARBA" id="ARBA00023125"/>
    </source>
</evidence>
<name>B8M874_TALSN</name>
<dbReference type="GO" id="GO:0003677">
    <property type="term" value="F:DNA binding"/>
    <property type="evidence" value="ECO:0007669"/>
    <property type="project" value="UniProtKB-KW"/>
</dbReference>
<keyword evidence="2" id="KW-0479">Metal-binding</keyword>
<dbReference type="InterPro" id="IPR001138">
    <property type="entry name" value="Zn2Cys6_DnaBD"/>
</dbReference>
<dbReference type="GO" id="GO:0008270">
    <property type="term" value="F:zinc ion binding"/>
    <property type="evidence" value="ECO:0007669"/>
    <property type="project" value="InterPro"/>
</dbReference>
<dbReference type="SUPFAM" id="SSF57701">
    <property type="entry name" value="Zn2/Cys6 DNA-binding domain"/>
    <property type="match status" value="1"/>
</dbReference>
<protein>
    <recommendedName>
        <fullName evidence="7">Zn(2)-C6 fungal-type domain-containing protein</fullName>
    </recommendedName>
</protein>
<proteinExistence type="predicted"/>
<dbReference type="SMART" id="SM00906">
    <property type="entry name" value="Fungal_trans"/>
    <property type="match status" value="1"/>
</dbReference>
<dbReference type="CDD" id="cd12148">
    <property type="entry name" value="fungal_TF_MHR"/>
    <property type="match status" value="1"/>
</dbReference>
<dbReference type="Pfam" id="PF00172">
    <property type="entry name" value="Zn_clus"/>
    <property type="match status" value="1"/>
</dbReference>
<dbReference type="PANTHER" id="PTHR31001">
    <property type="entry name" value="UNCHARACTERIZED TRANSCRIPTIONAL REGULATORY PROTEIN"/>
    <property type="match status" value="1"/>
</dbReference>
<dbReference type="EMBL" id="EQ962654">
    <property type="protein sequence ID" value="EED20036.1"/>
    <property type="molecule type" value="Genomic_DNA"/>
</dbReference>
<dbReference type="SMART" id="SM00066">
    <property type="entry name" value="GAL4"/>
    <property type="match status" value="1"/>
</dbReference>
<dbReference type="GO" id="GO:0000981">
    <property type="term" value="F:DNA-binding transcription factor activity, RNA polymerase II-specific"/>
    <property type="evidence" value="ECO:0007669"/>
    <property type="project" value="InterPro"/>
</dbReference>
<feature type="domain" description="Zn(2)-C6 fungal-type" evidence="7">
    <location>
        <begin position="53"/>
        <end position="85"/>
    </location>
</feature>
<dbReference type="eggNOG" id="ENOG502QSY9">
    <property type="taxonomic scope" value="Eukaryota"/>
</dbReference>
<dbReference type="Gene3D" id="4.10.240.10">
    <property type="entry name" value="Zn(2)-C6 fungal-type DNA-binding domain"/>
    <property type="match status" value="1"/>
</dbReference>
<evidence type="ECO:0000256" key="3">
    <source>
        <dbReference type="ARBA" id="ARBA00023015"/>
    </source>
</evidence>
<dbReference type="OMA" id="NGICANL"/>
<dbReference type="PANTHER" id="PTHR31001:SF49">
    <property type="entry name" value="ZN(II)2CYS6 TRANSCRIPTION FACTOR (EUROFUNG)"/>
    <property type="match status" value="1"/>
</dbReference>
<evidence type="ECO:0000256" key="6">
    <source>
        <dbReference type="ARBA" id="ARBA00023242"/>
    </source>
</evidence>
<keyword evidence="6" id="KW-0539">Nucleus</keyword>
<keyword evidence="4" id="KW-0238">DNA-binding</keyword>
<dbReference type="GeneID" id="8105028"/>
<organism evidence="8 9">
    <name type="scientific">Talaromyces stipitatus (strain ATCC 10500 / CBS 375.48 / QM 6759 / NRRL 1006)</name>
    <name type="common">Penicillium stipitatum</name>
    <dbReference type="NCBI Taxonomy" id="441959"/>
    <lineage>
        <taxon>Eukaryota</taxon>
        <taxon>Fungi</taxon>
        <taxon>Dikarya</taxon>
        <taxon>Ascomycota</taxon>
        <taxon>Pezizomycotina</taxon>
        <taxon>Eurotiomycetes</taxon>
        <taxon>Eurotiomycetidae</taxon>
        <taxon>Eurotiales</taxon>
        <taxon>Trichocomaceae</taxon>
        <taxon>Talaromyces</taxon>
        <taxon>Talaromyces sect. Talaromyces</taxon>
    </lineage>
</organism>
<evidence type="ECO:0000256" key="1">
    <source>
        <dbReference type="ARBA" id="ARBA00004123"/>
    </source>
</evidence>
<keyword evidence="9" id="KW-1185">Reference proteome</keyword>
<dbReference type="AlphaFoldDB" id="B8M874"/>
<sequence length="830" mass="94385">MEVEAAQLKMEHIDSFNANSVGLALLIPMDSSGYNEAPGTGTGIQRRNRKPVSCTPCRQRKLRCDQALPVCDSCVRRGIVMSCSYQYRRVGLQRHWSSSHGNSSSVQSRMDRLEQLILALMNQKGPSVGDPANNLVITHRDVQAPRYEVPKEELLSNRRVGPTTTRIFRTDTDNGVPYTVGEAPWAALLNEIHEVRGYLQTQQKQYESQSQKISQRLKQTPEDSGPSLLFGTSQSSGHGEILSHVPSRYICDLLLERYFKTLDPALHILHSPTFQKQYEEHWENRSRAPVIWIGLLFAMMRIAAISWQRDGDEPLEFRGKAQDLSSSYRTRVTDCILLADYTKPQDFLIETLALHLYGEYASHRDADSSTWALLGFIIRLAMRMGYIQDPDRLASLSPFQAEMRRRVWTFVRQADIFFSFQHGFPSMIKVEATNGGLPRNIYDEDFGPSRIELPAPLPDSEATPISYLICKARLALDLARALKELNREDIPPPYERVLEIDRSIRETYAKVPEYFRLRSMAEQEHDQPSLIAARFTLANVHHKALCVVHSRLLEAARVDTRFISSRRACLESAMALLNLQAIQHQEIRAGGQVRSLTKYMTSLNAHDYLLAATILCRELFIDHRRPPLPFAVSGPTRNEMIESLDRSAAIWSQMRDKSIEAYKASDVLGMLLQKLRHPNNNLQEVTPQFRGYSDLSTEYIPEIRNTRNSAQMRLKTAIDDGAMAFASPREYAPRDQLSSTEATTVSRATPIVATMPLVPVQSRFSFSNVDYPSFQDPVRSCHPYQRKSVYLICFAAACNVGTVRCTVRFWRSFINFMGVRYKSVGHLLVK</sequence>
<dbReference type="HOGENOM" id="CLU_007426_0_1_1"/>
<evidence type="ECO:0000256" key="5">
    <source>
        <dbReference type="ARBA" id="ARBA00023163"/>
    </source>
</evidence>
<dbReference type="InterPro" id="IPR036864">
    <property type="entry name" value="Zn2-C6_fun-type_DNA-bd_sf"/>
</dbReference>
<dbReference type="STRING" id="441959.B8M874"/>
<dbReference type="FunCoup" id="B8M874">
    <property type="interactions" value="1332"/>
</dbReference>
<evidence type="ECO:0000259" key="7">
    <source>
        <dbReference type="PROSITE" id="PS50048"/>
    </source>
</evidence>
<dbReference type="Proteomes" id="UP000001745">
    <property type="component" value="Unassembled WGS sequence"/>
</dbReference>
<reference evidence="9" key="1">
    <citation type="journal article" date="2015" name="Genome Announc.">
        <title>Genome sequence of the AIDS-associated pathogen Penicillium marneffei (ATCC18224) and its near taxonomic relative Talaromyces stipitatus (ATCC10500).</title>
        <authorList>
            <person name="Nierman W.C."/>
            <person name="Fedorova-Abrams N.D."/>
            <person name="Andrianopoulos A."/>
        </authorList>
    </citation>
    <scope>NUCLEOTIDE SEQUENCE [LARGE SCALE GENOMIC DNA]</scope>
    <source>
        <strain evidence="9">ATCC 10500 / CBS 375.48 / QM 6759 / NRRL 1006</strain>
    </source>
</reference>
<gene>
    <name evidence="8" type="ORF">TSTA_032890</name>
</gene>
<dbReference type="GO" id="GO:0005634">
    <property type="term" value="C:nucleus"/>
    <property type="evidence" value="ECO:0007669"/>
    <property type="project" value="UniProtKB-SubCell"/>
</dbReference>
<evidence type="ECO:0000313" key="8">
    <source>
        <dbReference type="EMBL" id="EED20036.1"/>
    </source>
</evidence>
<accession>B8M874</accession>
<dbReference type="CDD" id="cd00067">
    <property type="entry name" value="GAL4"/>
    <property type="match status" value="1"/>
</dbReference>
<dbReference type="Pfam" id="PF04082">
    <property type="entry name" value="Fungal_trans"/>
    <property type="match status" value="1"/>
</dbReference>
<keyword evidence="3" id="KW-0805">Transcription regulation</keyword>